<evidence type="ECO:0000256" key="11">
    <source>
        <dbReference type="ARBA" id="ARBA00023014"/>
    </source>
</evidence>
<dbReference type="CDD" id="cd00056">
    <property type="entry name" value="ENDO3c"/>
    <property type="match status" value="1"/>
</dbReference>
<dbReference type="GO" id="GO:0006284">
    <property type="term" value="P:base-excision repair"/>
    <property type="evidence" value="ECO:0007669"/>
    <property type="project" value="InterPro"/>
</dbReference>
<dbReference type="GO" id="GO:0051539">
    <property type="term" value="F:4 iron, 4 sulfur cluster binding"/>
    <property type="evidence" value="ECO:0007669"/>
    <property type="project" value="UniProtKB-KW"/>
</dbReference>
<dbReference type="SMART" id="SM00525">
    <property type="entry name" value="FES"/>
    <property type="match status" value="1"/>
</dbReference>
<evidence type="ECO:0000256" key="4">
    <source>
        <dbReference type="ARBA" id="ARBA00012045"/>
    </source>
</evidence>
<keyword evidence="7" id="KW-0479">Metal-binding</keyword>
<dbReference type="GO" id="GO:0032357">
    <property type="term" value="F:oxidized purine DNA binding"/>
    <property type="evidence" value="ECO:0007669"/>
    <property type="project" value="TreeGrafter"/>
</dbReference>
<comment type="similarity">
    <text evidence="3">Belongs to the Nth/MutY family.</text>
</comment>
<dbReference type="SMART" id="SM00478">
    <property type="entry name" value="ENDO3c"/>
    <property type="match status" value="1"/>
</dbReference>
<evidence type="ECO:0000256" key="13">
    <source>
        <dbReference type="ARBA" id="ARBA00023295"/>
    </source>
</evidence>
<keyword evidence="6" id="KW-0004">4Fe-4S</keyword>
<dbReference type="GO" id="GO:0034039">
    <property type="term" value="F:8-oxo-7,8-dihydroguanine DNA N-glycosylase activity"/>
    <property type="evidence" value="ECO:0007669"/>
    <property type="project" value="TreeGrafter"/>
</dbReference>
<evidence type="ECO:0000259" key="14">
    <source>
        <dbReference type="SMART" id="SM00478"/>
    </source>
</evidence>
<comment type="caution">
    <text evidence="15">The sequence shown here is derived from an EMBL/GenBank/DDBJ whole genome shotgun (WGS) entry which is preliminary data.</text>
</comment>
<sequence length="326" mass="36324">MAKQTLSSPVPSLAPEHISRVNTGLLQWYAQKQRDLPWRTTSDPYAVLVSEIMLQQTQVDRVLPKYQQFLTAFPTLEALAAAPTADVISVWVPLGYNRRAVSLQSIAQQVISRYAGRIPDTIDELLTLKGIGRYTAGAVACFAYRKQVATVDTNIRRVLHRLFLGLEHPEPKVNDAQMLTLAEQVLPPGEAYPWNQALMDLGATVCTSNNPLCMNCPLQTECIAYAEMSQHSLFPSGAVLRQLRKVAEKKPRYQAQPFTSSNRYFRGRIVDLLRSLPPEERLPLSTLGPLIKADFSSAQEDWLQKIVTGLVKDGLLDANEDGVKLP</sequence>
<dbReference type="InterPro" id="IPR003651">
    <property type="entry name" value="Endonuclease3_FeS-loop_motif"/>
</dbReference>
<dbReference type="Proteomes" id="UP000287352">
    <property type="component" value="Unassembled WGS sequence"/>
</dbReference>
<organism evidence="15 16">
    <name type="scientific">Tengunoibacter tsumagoiensis</name>
    <dbReference type="NCBI Taxonomy" id="2014871"/>
    <lineage>
        <taxon>Bacteria</taxon>
        <taxon>Bacillati</taxon>
        <taxon>Chloroflexota</taxon>
        <taxon>Ktedonobacteria</taxon>
        <taxon>Ktedonobacterales</taxon>
        <taxon>Dictyobacteraceae</taxon>
        <taxon>Tengunoibacter</taxon>
    </lineage>
</organism>
<dbReference type="RefSeq" id="WP_126580593.1">
    <property type="nucleotide sequence ID" value="NZ_BIFR01000001.1"/>
</dbReference>
<name>A0A402A1T5_9CHLR</name>
<dbReference type="Gene3D" id="1.10.340.30">
    <property type="entry name" value="Hypothetical protein, domain 2"/>
    <property type="match status" value="1"/>
</dbReference>
<keyword evidence="9" id="KW-0378">Hydrolase</keyword>
<dbReference type="GO" id="GO:0046872">
    <property type="term" value="F:metal ion binding"/>
    <property type="evidence" value="ECO:0007669"/>
    <property type="project" value="UniProtKB-KW"/>
</dbReference>
<dbReference type="InterPro" id="IPR000445">
    <property type="entry name" value="HhH_motif"/>
</dbReference>
<evidence type="ECO:0000256" key="2">
    <source>
        <dbReference type="ARBA" id="ARBA00001966"/>
    </source>
</evidence>
<dbReference type="PANTHER" id="PTHR42944:SF1">
    <property type="entry name" value="ADENINE DNA GLYCOSYLASE"/>
    <property type="match status" value="1"/>
</dbReference>
<dbReference type="InterPro" id="IPR003265">
    <property type="entry name" value="HhH-GPD_domain"/>
</dbReference>
<gene>
    <name evidence="15" type="ORF">KTT_28850</name>
</gene>
<keyword evidence="16" id="KW-1185">Reference proteome</keyword>
<evidence type="ECO:0000313" key="16">
    <source>
        <dbReference type="Proteomes" id="UP000287352"/>
    </source>
</evidence>
<dbReference type="Pfam" id="PF00730">
    <property type="entry name" value="HhH-GPD"/>
    <property type="match status" value="1"/>
</dbReference>
<evidence type="ECO:0000256" key="1">
    <source>
        <dbReference type="ARBA" id="ARBA00000843"/>
    </source>
</evidence>
<dbReference type="InterPro" id="IPR011257">
    <property type="entry name" value="DNA_glycosylase"/>
</dbReference>
<evidence type="ECO:0000256" key="5">
    <source>
        <dbReference type="ARBA" id="ARBA00022023"/>
    </source>
</evidence>
<comment type="catalytic activity">
    <reaction evidence="1">
        <text>Hydrolyzes free adenine bases from 7,8-dihydro-8-oxoguanine:adenine mismatched double-stranded DNA, leaving an apurinic site.</text>
        <dbReference type="EC" id="3.2.2.31"/>
    </reaction>
</comment>
<evidence type="ECO:0000313" key="15">
    <source>
        <dbReference type="EMBL" id="GCE13026.1"/>
    </source>
</evidence>
<dbReference type="PROSITE" id="PS00764">
    <property type="entry name" value="ENDONUCLEASE_III_1"/>
    <property type="match status" value="1"/>
</dbReference>
<keyword evidence="13" id="KW-0326">Glycosidase</keyword>
<dbReference type="GO" id="GO:0035485">
    <property type="term" value="F:adenine/guanine mispair binding"/>
    <property type="evidence" value="ECO:0007669"/>
    <property type="project" value="TreeGrafter"/>
</dbReference>
<evidence type="ECO:0000256" key="8">
    <source>
        <dbReference type="ARBA" id="ARBA00022763"/>
    </source>
</evidence>
<evidence type="ECO:0000256" key="7">
    <source>
        <dbReference type="ARBA" id="ARBA00022723"/>
    </source>
</evidence>
<evidence type="ECO:0000256" key="6">
    <source>
        <dbReference type="ARBA" id="ARBA00022485"/>
    </source>
</evidence>
<dbReference type="InterPro" id="IPR044298">
    <property type="entry name" value="MIG/MutY"/>
</dbReference>
<keyword evidence="10" id="KW-0408">Iron</keyword>
<dbReference type="AlphaFoldDB" id="A0A402A1T5"/>
<proteinExistence type="inferred from homology"/>
<dbReference type="InterPro" id="IPR004035">
    <property type="entry name" value="Endouclease-III_FeS-bd_BS"/>
</dbReference>
<dbReference type="PANTHER" id="PTHR42944">
    <property type="entry name" value="ADENINE DNA GLYCOSYLASE"/>
    <property type="match status" value="1"/>
</dbReference>
<dbReference type="GO" id="GO:0000701">
    <property type="term" value="F:purine-specific mismatch base pair DNA N-glycosylase activity"/>
    <property type="evidence" value="ECO:0007669"/>
    <property type="project" value="UniProtKB-EC"/>
</dbReference>
<dbReference type="EMBL" id="BIFR01000001">
    <property type="protein sequence ID" value="GCE13026.1"/>
    <property type="molecule type" value="Genomic_DNA"/>
</dbReference>
<evidence type="ECO:0000256" key="12">
    <source>
        <dbReference type="ARBA" id="ARBA00023204"/>
    </source>
</evidence>
<feature type="domain" description="HhH-GPD" evidence="14">
    <location>
        <begin position="53"/>
        <end position="204"/>
    </location>
</feature>
<dbReference type="EC" id="3.2.2.31" evidence="4"/>
<accession>A0A402A1T5</accession>
<keyword evidence="11" id="KW-0411">Iron-sulfur</keyword>
<dbReference type="InterPro" id="IPR023170">
    <property type="entry name" value="HhH_base_excis_C"/>
</dbReference>
<dbReference type="SUPFAM" id="SSF48150">
    <property type="entry name" value="DNA-glycosylase"/>
    <property type="match status" value="1"/>
</dbReference>
<dbReference type="Gene3D" id="1.10.1670.10">
    <property type="entry name" value="Helix-hairpin-Helix base-excision DNA repair enzymes (C-terminal)"/>
    <property type="match status" value="1"/>
</dbReference>
<reference evidence="16" key="1">
    <citation type="submission" date="2018-12" db="EMBL/GenBank/DDBJ databases">
        <title>Tengunoibacter tsumagoiensis gen. nov., sp. nov., Dictyobacter kobayashii sp. nov., D. alpinus sp. nov., and D. joshuensis sp. nov. and description of Dictyobacteraceae fam. nov. within the order Ktedonobacterales isolated from Tengu-no-mugimeshi.</title>
        <authorList>
            <person name="Wang C.M."/>
            <person name="Zheng Y."/>
            <person name="Sakai Y."/>
            <person name="Toyoda A."/>
            <person name="Minakuchi Y."/>
            <person name="Abe K."/>
            <person name="Yokota A."/>
            <person name="Yabe S."/>
        </authorList>
    </citation>
    <scope>NUCLEOTIDE SEQUENCE [LARGE SCALE GENOMIC DNA]</scope>
    <source>
        <strain evidence="16">Uno3</strain>
    </source>
</reference>
<evidence type="ECO:0000256" key="3">
    <source>
        <dbReference type="ARBA" id="ARBA00008343"/>
    </source>
</evidence>
<protein>
    <recommendedName>
        <fullName evidence="5">Adenine DNA glycosylase</fullName>
        <ecNumber evidence="4">3.2.2.31</ecNumber>
    </recommendedName>
</protein>
<dbReference type="OrthoDB" id="9802365at2"/>
<keyword evidence="12" id="KW-0234">DNA repair</keyword>
<comment type="cofactor">
    <cofactor evidence="2">
        <name>[4Fe-4S] cluster</name>
        <dbReference type="ChEBI" id="CHEBI:49883"/>
    </cofactor>
</comment>
<keyword evidence="8" id="KW-0227">DNA damage</keyword>
<evidence type="ECO:0000256" key="9">
    <source>
        <dbReference type="ARBA" id="ARBA00022801"/>
    </source>
</evidence>
<dbReference type="Pfam" id="PF00633">
    <property type="entry name" value="HHH"/>
    <property type="match status" value="1"/>
</dbReference>
<evidence type="ECO:0000256" key="10">
    <source>
        <dbReference type="ARBA" id="ARBA00023004"/>
    </source>
</evidence>
<dbReference type="GO" id="GO:0006298">
    <property type="term" value="P:mismatch repair"/>
    <property type="evidence" value="ECO:0007669"/>
    <property type="project" value="TreeGrafter"/>
</dbReference>